<protein>
    <submittedName>
        <fullName evidence="2">Uncharacterized protein</fullName>
    </submittedName>
</protein>
<organism evidence="2 3">
    <name type="scientific">Eumeta variegata</name>
    <name type="common">Bagworm moth</name>
    <name type="synonym">Eumeta japonica</name>
    <dbReference type="NCBI Taxonomy" id="151549"/>
    <lineage>
        <taxon>Eukaryota</taxon>
        <taxon>Metazoa</taxon>
        <taxon>Ecdysozoa</taxon>
        <taxon>Arthropoda</taxon>
        <taxon>Hexapoda</taxon>
        <taxon>Insecta</taxon>
        <taxon>Pterygota</taxon>
        <taxon>Neoptera</taxon>
        <taxon>Endopterygota</taxon>
        <taxon>Lepidoptera</taxon>
        <taxon>Glossata</taxon>
        <taxon>Ditrysia</taxon>
        <taxon>Tineoidea</taxon>
        <taxon>Psychidae</taxon>
        <taxon>Oiketicinae</taxon>
        <taxon>Eumeta</taxon>
    </lineage>
</organism>
<dbReference type="Proteomes" id="UP000299102">
    <property type="component" value="Unassembled WGS sequence"/>
</dbReference>
<gene>
    <name evidence="2" type="ORF">EVAR_66661_1</name>
</gene>
<accession>A0A4C1Z7I5</accession>
<proteinExistence type="predicted"/>
<name>A0A4C1Z7I5_EUMVA</name>
<dbReference type="EMBL" id="BGZK01001698">
    <property type="protein sequence ID" value="GBP84791.1"/>
    <property type="molecule type" value="Genomic_DNA"/>
</dbReference>
<feature type="region of interest" description="Disordered" evidence="1">
    <location>
        <begin position="77"/>
        <end position="113"/>
    </location>
</feature>
<evidence type="ECO:0000313" key="2">
    <source>
        <dbReference type="EMBL" id="GBP84791.1"/>
    </source>
</evidence>
<keyword evidence="3" id="KW-1185">Reference proteome</keyword>
<evidence type="ECO:0000313" key="3">
    <source>
        <dbReference type="Proteomes" id="UP000299102"/>
    </source>
</evidence>
<sequence>MRLIRATAHMLQMIDIFKPAHIESVNYKRTARRREKDLEWNRNSKKKKTPAPLRYCLPTTRVRPLEAEYMKRVIFEKQTSTPATRTGGHRPPMATYNPGGITGALPASSIERK</sequence>
<reference evidence="2 3" key="1">
    <citation type="journal article" date="2019" name="Commun. Biol.">
        <title>The bagworm genome reveals a unique fibroin gene that provides high tensile strength.</title>
        <authorList>
            <person name="Kono N."/>
            <person name="Nakamura H."/>
            <person name="Ohtoshi R."/>
            <person name="Tomita M."/>
            <person name="Numata K."/>
            <person name="Arakawa K."/>
        </authorList>
    </citation>
    <scope>NUCLEOTIDE SEQUENCE [LARGE SCALE GENOMIC DNA]</scope>
</reference>
<dbReference type="AlphaFoldDB" id="A0A4C1Z7I5"/>
<comment type="caution">
    <text evidence="2">The sequence shown here is derived from an EMBL/GenBank/DDBJ whole genome shotgun (WGS) entry which is preliminary data.</text>
</comment>
<evidence type="ECO:0000256" key="1">
    <source>
        <dbReference type="SAM" id="MobiDB-lite"/>
    </source>
</evidence>